<dbReference type="Proteomes" id="UP000308196">
    <property type="component" value="Chromosome"/>
</dbReference>
<proteinExistence type="predicted"/>
<organism evidence="1 2">
    <name type="scientific">Sphingobacterium thalpophilum</name>
    <dbReference type="NCBI Taxonomy" id="259"/>
    <lineage>
        <taxon>Bacteria</taxon>
        <taxon>Pseudomonadati</taxon>
        <taxon>Bacteroidota</taxon>
        <taxon>Sphingobacteriia</taxon>
        <taxon>Sphingobacteriales</taxon>
        <taxon>Sphingobacteriaceae</taxon>
        <taxon>Sphingobacterium</taxon>
    </lineage>
</organism>
<evidence type="ECO:0000313" key="2">
    <source>
        <dbReference type="Proteomes" id="UP000308196"/>
    </source>
</evidence>
<sequence length="61" mass="6958">MKEAKQTLFIMQFIKAVTRLSTNFAMSRTFEIAVFSICPRYLCALKASMPLCKKALYSAML</sequence>
<dbReference type="AlphaFoldDB" id="A0A4U9UX94"/>
<dbReference type="KEGG" id="stha:NCTC11429_01790"/>
<dbReference type="EMBL" id="LR590484">
    <property type="protein sequence ID" value="VTR36972.1"/>
    <property type="molecule type" value="Genomic_DNA"/>
</dbReference>
<gene>
    <name evidence="1" type="ORF">NCTC11429_01790</name>
</gene>
<protein>
    <submittedName>
        <fullName evidence="1">Uncharacterized protein</fullName>
    </submittedName>
</protein>
<accession>A0A4U9UX94</accession>
<name>A0A4U9UX94_9SPHI</name>
<reference evidence="1 2" key="1">
    <citation type="submission" date="2019-05" db="EMBL/GenBank/DDBJ databases">
        <authorList>
            <consortium name="Pathogen Informatics"/>
        </authorList>
    </citation>
    <scope>NUCLEOTIDE SEQUENCE [LARGE SCALE GENOMIC DNA]</scope>
    <source>
        <strain evidence="1 2">NCTC11429</strain>
    </source>
</reference>
<evidence type="ECO:0000313" key="1">
    <source>
        <dbReference type="EMBL" id="VTR36972.1"/>
    </source>
</evidence>